<organism evidence="1 2">
    <name type="scientific">Pseudobutyrivibrio ruminis</name>
    <dbReference type="NCBI Taxonomy" id="46206"/>
    <lineage>
        <taxon>Bacteria</taxon>
        <taxon>Bacillati</taxon>
        <taxon>Bacillota</taxon>
        <taxon>Clostridia</taxon>
        <taxon>Lachnospirales</taxon>
        <taxon>Lachnospiraceae</taxon>
        <taxon>Pseudobutyrivibrio</taxon>
    </lineage>
</organism>
<evidence type="ECO:0008006" key="3">
    <source>
        <dbReference type="Google" id="ProtNLM"/>
    </source>
</evidence>
<proteinExistence type="predicted"/>
<dbReference type="Proteomes" id="UP000225889">
    <property type="component" value="Unassembled WGS sequence"/>
</dbReference>
<dbReference type="RefSeq" id="WP_099391057.1">
    <property type="nucleotide sequence ID" value="NZ_PDYF01000002.1"/>
</dbReference>
<dbReference type="AlphaFoldDB" id="A0A2G3E056"/>
<dbReference type="Pfam" id="PF05045">
    <property type="entry name" value="RgpF"/>
    <property type="match status" value="1"/>
</dbReference>
<dbReference type="InterPro" id="IPR007739">
    <property type="entry name" value="RgpF"/>
</dbReference>
<accession>A0A2G3E056</accession>
<sequence>MFGNALTIFSFYEQEGYVDDYVIYLLEQLQVNSERLIVVVNGAINHGRKRIEEITKEIYIRENVGYDSGAYKDVIFNYLNEGELQKYDYLILCNDTFYGPFIPLANILSKFNDDCDFFGLNYMRNSITGYLQSFFLVFNKRIIESQCIENYFKNYISEDEYDINKIYTSFETGLFNYLKYNGYKYGSYSNIQLVNPYYSGNEVLKQGLPILKKRFFLDSSSMENIIEALSWINDKYDFDLNILLRSVERRNPELKIKEWEKRLPIDKNNIVVKYDSSIANAEKKIIEYLNNHEEVYVYGAGGLAELLYKSFVIFRNNSFKGFITTKKSEGSFLGKPVYAYNSEVDSSNVIVALNESNTKGLLEQIGYKERWLYLYEK</sequence>
<protein>
    <recommendedName>
        <fullName evidence="3">Rhamnan synthesis protein F</fullName>
    </recommendedName>
</protein>
<evidence type="ECO:0000313" key="1">
    <source>
        <dbReference type="EMBL" id="PHU36601.1"/>
    </source>
</evidence>
<name>A0A2G3E056_9FIRM</name>
<reference evidence="1 2" key="2">
    <citation type="submission" date="2017-10" db="EMBL/GenBank/DDBJ databases">
        <authorList>
            <person name="Banno H."/>
            <person name="Chua N.-H."/>
        </authorList>
    </citation>
    <scope>NUCLEOTIDE SEQUENCE [LARGE SCALE GENOMIC DNA]</scope>
    <source>
        <strain evidence="1 2">JK626</strain>
    </source>
</reference>
<evidence type="ECO:0000313" key="2">
    <source>
        <dbReference type="Proteomes" id="UP000225889"/>
    </source>
</evidence>
<dbReference type="EMBL" id="PDYF01000002">
    <property type="protein sequence ID" value="PHU36601.1"/>
    <property type="molecule type" value="Genomic_DNA"/>
</dbReference>
<comment type="caution">
    <text evidence="1">The sequence shown here is derived from an EMBL/GenBank/DDBJ whole genome shotgun (WGS) entry which is preliminary data.</text>
</comment>
<gene>
    <name evidence="1" type="ORF">CSX01_00585</name>
</gene>
<reference evidence="1 2" key="1">
    <citation type="submission" date="2017-10" db="EMBL/GenBank/DDBJ databases">
        <title>Resolving the taxonomy of Roseburia spp., Eubacterium rectale and Agathobacter spp. through phylogenomic analysis.</title>
        <authorList>
            <person name="Sheridan P.O."/>
            <person name="Walker A.W."/>
            <person name="Duncan S.H."/>
            <person name="Scott K.P."/>
            <person name="Toole P.W.O."/>
            <person name="Luis P."/>
            <person name="Flint H.J."/>
        </authorList>
    </citation>
    <scope>NUCLEOTIDE SEQUENCE [LARGE SCALE GENOMIC DNA]</scope>
    <source>
        <strain evidence="1 2">JK626</strain>
    </source>
</reference>